<protein>
    <recommendedName>
        <fullName evidence="2">site-specific DNA-methyltransferase (adenine-specific)</fullName>
        <ecNumber evidence="2">2.1.1.72</ecNumber>
    </recommendedName>
</protein>
<reference evidence="9" key="1">
    <citation type="submission" date="2022-10" db="EMBL/GenBank/DDBJ databases">
        <title>Candidatus Kirkpatrella diaphorinas gen. nov., sp. nov., an uncultured endosymbiont identified in a population of Diaphorina citri from Hawaii.</title>
        <authorList>
            <person name="Henry E.M."/>
            <person name="Carlson C.R."/>
            <person name="Kuo Y.-W."/>
        </authorList>
    </citation>
    <scope>NUCLEOTIDE SEQUENCE</scope>
    <source>
        <strain evidence="9">CADCRV1</strain>
    </source>
</reference>
<evidence type="ECO:0000256" key="7">
    <source>
        <dbReference type="ARBA" id="ARBA00047942"/>
    </source>
</evidence>
<dbReference type="EC" id="2.1.1.72" evidence="2"/>
<comment type="similarity">
    <text evidence="1">Belongs to the N(4)/N(6)-methyltransferase family.</text>
</comment>
<keyword evidence="3" id="KW-0489">Methyltransferase</keyword>
<dbReference type="Proteomes" id="UP001163831">
    <property type="component" value="Chromosome"/>
</dbReference>
<accession>A0ABY6GI90</accession>
<dbReference type="PANTHER" id="PTHR42933">
    <property type="entry name" value="SLR6095 PROTEIN"/>
    <property type="match status" value="1"/>
</dbReference>
<name>A0ABY6GI90_9PROT</name>
<keyword evidence="6" id="KW-0680">Restriction system</keyword>
<evidence type="ECO:0000256" key="2">
    <source>
        <dbReference type="ARBA" id="ARBA00011900"/>
    </source>
</evidence>
<proteinExistence type="inferred from homology"/>
<feature type="domain" description="N6 adenine-specific DNA methyltransferase N-terminal" evidence="8">
    <location>
        <begin position="10"/>
        <end position="141"/>
    </location>
</feature>
<dbReference type="Gene3D" id="1.20.1260.30">
    <property type="match status" value="1"/>
</dbReference>
<evidence type="ECO:0000259" key="8">
    <source>
        <dbReference type="Pfam" id="PF12161"/>
    </source>
</evidence>
<dbReference type="EMBL" id="CP107052">
    <property type="protein sequence ID" value="UYH51232.1"/>
    <property type="molecule type" value="Genomic_DNA"/>
</dbReference>
<comment type="catalytic activity">
    <reaction evidence="7">
        <text>a 2'-deoxyadenosine in DNA + S-adenosyl-L-methionine = an N(6)-methyl-2'-deoxyadenosine in DNA + S-adenosyl-L-homocysteine + H(+)</text>
        <dbReference type="Rhea" id="RHEA:15197"/>
        <dbReference type="Rhea" id="RHEA-COMP:12418"/>
        <dbReference type="Rhea" id="RHEA-COMP:12419"/>
        <dbReference type="ChEBI" id="CHEBI:15378"/>
        <dbReference type="ChEBI" id="CHEBI:57856"/>
        <dbReference type="ChEBI" id="CHEBI:59789"/>
        <dbReference type="ChEBI" id="CHEBI:90615"/>
        <dbReference type="ChEBI" id="CHEBI:90616"/>
        <dbReference type="EC" id="2.1.1.72"/>
    </reaction>
</comment>
<dbReference type="PANTHER" id="PTHR42933:SF3">
    <property type="entry name" value="TYPE I RESTRICTION ENZYME MJAVIII METHYLASE SUBUNIT"/>
    <property type="match status" value="1"/>
</dbReference>
<organism evidence="9 10">
    <name type="scientific">Candidatus Kirkpatrickella diaphorinae</name>
    <dbReference type="NCBI Taxonomy" id="2984322"/>
    <lineage>
        <taxon>Bacteria</taxon>
        <taxon>Pseudomonadati</taxon>
        <taxon>Pseudomonadota</taxon>
        <taxon>Alphaproteobacteria</taxon>
        <taxon>Acetobacterales</taxon>
        <taxon>Acetobacteraceae</taxon>
        <taxon>Candidatus Kirkpatrickella</taxon>
    </lineage>
</organism>
<gene>
    <name evidence="9" type="ORF">N5W20_09120</name>
</gene>
<dbReference type="InterPro" id="IPR029063">
    <property type="entry name" value="SAM-dependent_MTases_sf"/>
</dbReference>
<keyword evidence="5" id="KW-0949">S-adenosyl-L-methionine</keyword>
<evidence type="ECO:0000256" key="3">
    <source>
        <dbReference type="ARBA" id="ARBA00022603"/>
    </source>
</evidence>
<keyword evidence="4" id="KW-0808">Transferase</keyword>
<dbReference type="SUPFAM" id="SSF53335">
    <property type="entry name" value="S-adenosyl-L-methionine-dependent methyltransferases"/>
    <property type="match status" value="1"/>
</dbReference>
<evidence type="ECO:0000256" key="5">
    <source>
        <dbReference type="ARBA" id="ARBA00022691"/>
    </source>
</evidence>
<dbReference type="InterPro" id="IPR038333">
    <property type="entry name" value="T1MK-like_N_sf"/>
</dbReference>
<evidence type="ECO:0000256" key="1">
    <source>
        <dbReference type="ARBA" id="ARBA00006594"/>
    </source>
</evidence>
<evidence type="ECO:0000313" key="10">
    <source>
        <dbReference type="Proteomes" id="UP001163831"/>
    </source>
</evidence>
<sequence length="173" mass="20012">MSQKLSQDSINKALWNVCNVFRGTISPDAYRDYVLTMLFLKYISDVCLDHYEKIEKKFSNDKELIDMYLREERFALPRGASFYALYEQRHSPGSGERIDKALHAIEENNGTKLRDAGKSVFQDISFNSDRLGDEKQINTTLRYDDDIENCEFFWKEAIGATSSCARISLMSHP</sequence>
<keyword evidence="10" id="KW-1185">Reference proteome</keyword>
<dbReference type="Pfam" id="PF12161">
    <property type="entry name" value="HsdM_N"/>
    <property type="match status" value="1"/>
</dbReference>
<evidence type="ECO:0000313" key="9">
    <source>
        <dbReference type="EMBL" id="UYH51232.1"/>
    </source>
</evidence>
<dbReference type="InterPro" id="IPR022749">
    <property type="entry name" value="D12N6_MeTrfase_N"/>
</dbReference>
<dbReference type="InterPro" id="IPR051537">
    <property type="entry name" value="DNA_Adenine_Mtase"/>
</dbReference>
<evidence type="ECO:0000256" key="6">
    <source>
        <dbReference type="ARBA" id="ARBA00022747"/>
    </source>
</evidence>
<evidence type="ECO:0000256" key="4">
    <source>
        <dbReference type="ARBA" id="ARBA00022679"/>
    </source>
</evidence>